<dbReference type="Pfam" id="PF04542">
    <property type="entry name" value="Sigma70_r2"/>
    <property type="match status" value="1"/>
</dbReference>
<dbReference type="CDD" id="cd06171">
    <property type="entry name" value="Sigma70_r4"/>
    <property type="match status" value="1"/>
</dbReference>
<dbReference type="InterPro" id="IPR014209">
    <property type="entry name" value="RNA_pol_sigma-K"/>
</dbReference>
<gene>
    <name evidence="9" type="ORF">Y919_00400</name>
</gene>
<dbReference type="InterPro" id="IPR036388">
    <property type="entry name" value="WH-like_DNA-bd_sf"/>
</dbReference>
<evidence type="ECO:0000313" key="9">
    <source>
        <dbReference type="EMBL" id="KGG81457.1"/>
    </source>
</evidence>
<dbReference type="InterPro" id="IPR007630">
    <property type="entry name" value="RNA_pol_sigma70_r4"/>
</dbReference>
<dbReference type="PANTHER" id="PTHR30376">
    <property type="entry name" value="SIGMA FACTOR RPOH HEAT SHOCK RELATED"/>
    <property type="match status" value="1"/>
</dbReference>
<dbReference type="STRING" id="1156417.Y919_00400"/>
<dbReference type="InterPro" id="IPR000943">
    <property type="entry name" value="RNA_pol_sigma70"/>
</dbReference>
<comment type="function">
    <text evidence="7">Sigma factors are initiation factors that promote the attachment of RNA polymerase to specific initiation sites and are then released.</text>
</comment>
<dbReference type="NCBIfam" id="NF004471">
    <property type="entry name" value="PRK05803.1"/>
    <property type="match status" value="1"/>
</dbReference>
<dbReference type="NCBIfam" id="TIGR02846">
    <property type="entry name" value="spore_sigmaK"/>
    <property type="match status" value="1"/>
</dbReference>
<dbReference type="Gene3D" id="1.20.120.1810">
    <property type="match status" value="1"/>
</dbReference>
<proteinExistence type="inferred from homology"/>
<dbReference type="PANTHER" id="PTHR30376:SF3">
    <property type="entry name" value="RNA POLYMERASE SIGMA FACTOR RPOH"/>
    <property type="match status" value="1"/>
</dbReference>
<dbReference type="InterPro" id="IPR001387">
    <property type="entry name" value="Cro/C1-type_HTH"/>
</dbReference>
<dbReference type="PROSITE" id="PS50943">
    <property type="entry name" value="HTH_CROC1"/>
    <property type="match status" value="1"/>
</dbReference>
<keyword evidence="6 7" id="KW-0804">Transcription</keyword>
<evidence type="ECO:0000256" key="7">
    <source>
        <dbReference type="RuleBase" id="RU362124"/>
    </source>
</evidence>
<reference evidence="9 10" key="1">
    <citation type="submission" date="2013-12" db="EMBL/GenBank/DDBJ databases">
        <title>Draft genome sequence of Caloranaerobacter sp. H53214.</title>
        <authorList>
            <person name="Jiang L.J."/>
            <person name="Shao Z.Z."/>
            <person name="Long M.N."/>
        </authorList>
    </citation>
    <scope>NUCLEOTIDE SEQUENCE [LARGE SCALE GENOMIC DNA]</scope>
    <source>
        <strain evidence="9 10">H53214</strain>
    </source>
</reference>
<evidence type="ECO:0000256" key="6">
    <source>
        <dbReference type="ARBA" id="ARBA00023163"/>
    </source>
</evidence>
<keyword evidence="2" id="KW-0749">Sporulation</keyword>
<dbReference type="Gene3D" id="1.10.10.10">
    <property type="entry name" value="Winged helix-like DNA-binding domain superfamily/Winged helix DNA-binding domain"/>
    <property type="match status" value="1"/>
</dbReference>
<dbReference type="PROSITE" id="PS00715">
    <property type="entry name" value="SIGMA70_1"/>
    <property type="match status" value="1"/>
</dbReference>
<dbReference type="SUPFAM" id="SSF88946">
    <property type="entry name" value="Sigma2 domain of RNA polymerase sigma factors"/>
    <property type="match status" value="1"/>
</dbReference>
<dbReference type="SUPFAM" id="SSF88659">
    <property type="entry name" value="Sigma3 and sigma4 domains of RNA polymerase sigma factors"/>
    <property type="match status" value="1"/>
</dbReference>
<keyword evidence="3 7" id="KW-0805">Transcription regulation</keyword>
<dbReference type="InterPro" id="IPR007627">
    <property type="entry name" value="RNA_pol_sigma70_r2"/>
</dbReference>
<evidence type="ECO:0000256" key="1">
    <source>
        <dbReference type="ARBA" id="ARBA00007788"/>
    </source>
</evidence>
<evidence type="ECO:0000256" key="2">
    <source>
        <dbReference type="ARBA" id="ARBA00022969"/>
    </source>
</evidence>
<dbReference type="AlphaFoldDB" id="A0A096BKT2"/>
<dbReference type="InterPro" id="IPR014284">
    <property type="entry name" value="RNA_pol_sigma-70_dom"/>
</dbReference>
<dbReference type="InterPro" id="IPR013325">
    <property type="entry name" value="RNA_pol_sigma_r2"/>
</dbReference>
<dbReference type="NCBIfam" id="TIGR02937">
    <property type="entry name" value="sigma70-ECF"/>
    <property type="match status" value="1"/>
</dbReference>
<name>A0A096BKT2_9FIRM</name>
<keyword evidence="4 7" id="KW-0731">Sigma factor</keyword>
<dbReference type="GO" id="GO:0016987">
    <property type="term" value="F:sigma factor activity"/>
    <property type="evidence" value="ECO:0007669"/>
    <property type="project" value="UniProtKB-KW"/>
</dbReference>
<dbReference type="PRINTS" id="PR00046">
    <property type="entry name" value="SIGMA70FCT"/>
</dbReference>
<dbReference type="InterPro" id="IPR050813">
    <property type="entry name" value="Sigma-70_Factor"/>
</dbReference>
<protein>
    <recommendedName>
        <fullName evidence="7">RNA polymerase sigma factor</fullName>
    </recommendedName>
</protein>
<comment type="caution">
    <text evidence="9">The sequence shown here is derived from an EMBL/GenBank/DDBJ whole genome shotgun (WGS) entry which is preliminary data.</text>
</comment>
<dbReference type="PIRSF" id="PIRSF000770">
    <property type="entry name" value="RNA_pol_sigma-SigE/K"/>
    <property type="match status" value="1"/>
</dbReference>
<evidence type="ECO:0000256" key="3">
    <source>
        <dbReference type="ARBA" id="ARBA00023015"/>
    </source>
</evidence>
<dbReference type="Proteomes" id="UP000029622">
    <property type="component" value="Unassembled WGS sequence"/>
</dbReference>
<dbReference type="GO" id="GO:0003677">
    <property type="term" value="F:DNA binding"/>
    <property type="evidence" value="ECO:0007669"/>
    <property type="project" value="UniProtKB-KW"/>
</dbReference>
<dbReference type="GO" id="GO:0030435">
    <property type="term" value="P:sporulation resulting in formation of a cellular spore"/>
    <property type="evidence" value="ECO:0007669"/>
    <property type="project" value="UniProtKB-KW"/>
</dbReference>
<accession>A0A096BKT2</accession>
<feature type="domain" description="HTH cro/C1-type" evidence="8">
    <location>
        <begin position="200"/>
        <end position="220"/>
    </location>
</feature>
<dbReference type="PROSITE" id="PS00716">
    <property type="entry name" value="SIGMA70_2"/>
    <property type="match status" value="1"/>
</dbReference>
<evidence type="ECO:0000259" key="8">
    <source>
        <dbReference type="PROSITE" id="PS50943"/>
    </source>
</evidence>
<dbReference type="Pfam" id="PF04545">
    <property type="entry name" value="Sigma70_r4"/>
    <property type="match status" value="1"/>
</dbReference>
<dbReference type="InterPro" id="IPR013324">
    <property type="entry name" value="RNA_pol_sigma_r3/r4-like"/>
</dbReference>
<comment type="similarity">
    <text evidence="1 7">Belongs to the sigma-70 factor family.</text>
</comment>
<organism evidence="9 10">
    <name type="scientific">Caloranaerobacter azorensis H53214</name>
    <dbReference type="NCBI Taxonomy" id="1156417"/>
    <lineage>
        <taxon>Bacteria</taxon>
        <taxon>Bacillati</taxon>
        <taxon>Bacillota</taxon>
        <taxon>Tissierellia</taxon>
        <taxon>Tissierellales</taxon>
        <taxon>Thermohalobacteraceae</taxon>
        <taxon>Caloranaerobacter</taxon>
    </lineage>
</organism>
<dbReference type="EMBL" id="AZTB01000001">
    <property type="protein sequence ID" value="KGG81457.1"/>
    <property type="molecule type" value="Genomic_DNA"/>
</dbReference>
<dbReference type="GO" id="GO:0006352">
    <property type="term" value="P:DNA-templated transcription initiation"/>
    <property type="evidence" value="ECO:0007669"/>
    <property type="project" value="InterPro"/>
</dbReference>
<evidence type="ECO:0000256" key="5">
    <source>
        <dbReference type="ARBA" id="ARBA00023125"/>
    </source>
</evidence>
<evidence type="ECO:0000256" key="4">
    <source>
        <dbReference type="ARBA" id="ARBA00023082"/>
    </source>
</evidence>
<keyword evidence="5 7" id="KW-0238">DNA-binding</keyword>
<dbReference type="RefSeq" id="WP_035161226.1">
    <property type="nucleotide sequence ID" value="NZ_AZTB01000001.1"/>
</dbReference>
<sequence length="234" mass="26699">MFTALLAILGVLFKPVILYVGYITNTNSFPNPLTPEEEEKYLNLYEQGDENAKNILIERNLRLVAHIVKKYHNTGKEIDDLISIGTIGLIKAITTFDRKKGTRLATYAAKCIDNEILMCIRSSKKIKSEVSLQDPIGMDKEGNEISLIDILGTDPDEVVDKVDLKMQVNKLYKKMDKILKSRERQIIELRYGLLNGCCKTQREIAKMLGISRSYVSRIEKRAIKKLSRALNYNE</sequence>
<evidence type="ECO:0000313" key="10">
    <source>
        <dbReference type="Proteomes" id="UP000029622"/>
    </source>
</evidence>